<dbReference type="Pfam" id="PF09676">
    <property type="entry name" value="TraV"/>
    <property type="match status" value="1"/>
</dbReference>
<accession>A0A2N4UWA3</accession>
<dbReference type="AlphaFoldDB" id="A0A2N4UWA3"/>
<evidence type="ECO:0000313" key="3">
    <source>
        <dbReference type="Proteomes" id="UP000234420"/>
    </source>
</evidence>
<name>A0A2N4UWA3_9GAMM</name>
<dbReference type="EMBL" id="NPIB01000002">
    <property type="protein sequence ID" value="PLC59296.1"/>
    <property type="molecule type" value="Genomic_DNA"/>
</dbReference>
<evidence type="ECO:0008006" key="4">
    <source>
        <dbReference type="Google" id="ProtNLM"/>
    </source>
</evidence>
<feature type="region of interest" description="Disordered" evidence="1">
    <location>
        <begin position="73"/>
        <end position="95"/>
    </location>
</feature>
<sequence length="221" mass="24898">MQNKLIKTLTAFSIMTGLTGCSSFLEIGEPPTECPYALQEGLPCTSARTVWELTNKSKDIAVIKRELIAKNKAGYNHDNDDDDDNSEKDKYIPQYPGGTAAERSKIYSQYQINYKKYPAADPMAILHEAKVLRVLVNSWQDKEHNLHMPGYTYVEITPRRWEVGRDATATPAMVTSLNARSSSLKEREKMSPTGDPSGMQVIQRYPQAPAKDKVSDYVKEF</sequence>
<evidence type="ECO:0000256" key="1">
    <source>
        <dbReference type="SAM" id="MobiDB-lite"/>
    </source>
</evidence>
<dbReference type="RefSeq" id="WP_101767498.1">
    <property type="nucleotide sequence ID" value="NZ_BPPU01000003.1"/>
</dbReference>
<reference evidence="2 3" key="1">
    <citation type="journal article" date="2018" name="Syst. Appl. Microbiol.">
        <title>Photobacterium carnosum sp. nov., isolated from spoiled modified atmosphere packaged poultry meat.</title>
        <authorList>
            <person name="Hilgarth M."/>
            <person name="Fuertes S."/>
            <person name="Ehrmann M."/>
            <person name="Vogel R.F."/>
        </authorList>
    </citation>
    <scope>NUCLEOTIDE SEQUENCE [LARGE SCALE GENOMIC DNA]</scope>
    <source>
        <strain evidence="2 3">TMW 2.2021</strain>
    </source>
</reference>
<dbReference type="GeneID" id="69965936"/>
<evidence type="ECO:0000313" key="2">
    <source>
        <dbReference type="EMBL" id="PLC59296.1"/>
    </source>
</evidence>
<feature type="region of interest" description="Disordered" evidence="1">
    <location>
        <begin position="179"/>
        <end position="200"/>
    </location>
</feature>
<gene>
    <name evidence="2" type="ORF">CIK00_03235</name>
</gene>
<proteinExistence type="predicted"/>
<dbReference type="Proteomes" id="UP000234420">
    <property type="component" value="Unassembled WGS sequence"/>
</dbReference>
<keyword evidence="3" id="KW-1185">Reference proteome</keyword>
<comment type="caution">
    <text evidence="2">The sequence shown here is derived from an EMBL/GenBank/DDBJ whole genome shotgun (WGS) entry which is preliminary data.</text>
</comment>
<dbReference type="InterPro" id="IPR014118">
    <property type="entry name" value="T4SS_TraV"/>
</dbReference>
<protein>
    <recommendedName>
        <fullName evidence="4">Type IV conjugative transfer system protein TraV</fullName>
    </recommendedName>
</protein>
<organism evidence="2 3">
    <name type="scientific">Photobacterium carnosum</name>
    <dbReference type="NCBI Taxonomy" id="2023717"/>
    <lineage>
        <taxon>Bacteria</taxon>
        <taxon>Pseudomonadati</taxon>
        <taxon>Pseudomonadota</taxon>
        <taxon>Gammaproteobacteria</taxon>
        <taxon>Vibrionales</taxon>
        <taxon>Vibrionaceae</taxon>
        <taxon>Photobacterium</taxon>
    </lineage>
</organism>
<dbReference type="PROSITE" id="PS51257">
    <property type="entry name" value="PROKAR_LIPOPROTEIN"/>
    <property type="match status" value="1"/>
</dbReference>